<comment type="caution">
    <text evidence="1">The sequence shown here is derived from an EMBL/GenBank/DDBJ whole genome shotgun (WGS) entry which is preliminary data.</text>
</comment>
<protein>
    <submittedName>
        <fullName evidence="1">Uncharacterized protein</fullName>
    </submittedName>
</protein>
<reference evidence="1 2" key="1">
    <citation type="submission" date="2019-05" db="EMBL/GenBank/DDBJ databases">
        <title>Another draft genome of Portunus trituberculatus and its Hox gene families provides insights of decapod evolution.</title>
        <authorList>
            <person name="Jeong J.-H."/>
            <person name="Song I."/>
            <person name="Kim S."/>
            <person name="Choi T."/>
            <person name="Kim D."/>
            <person name="Ryu S."/>
            <person name="Kim W."/>
        </authorList>
    </citation>
    <scope>NUCLEOTIDE SEQUENCE [LARGE SCALE GENOMIC DNA]</scope>
    <source>
        <tissue evidence="1">Muscle</tissue>
    </source>
</reference>
<dbReference type="EMBL" id="VSRR010005323">
    <property type="protein sequence ID" value="MPC42133.1"/>
    <property type="molecule type" value="Genomic_DNA"/>
</dbReference>
<dbReference type="Proteomes" id="UP000324222">
    <property type="component" value="Unassembled WGS sequence"/>
</dbReference>
<evidence type="ECO:0000313" key="2">
    <source>
        <dbReference type="Proteomes" id="UP000324222"/>
    </source>
</evidence>
<proteinExistence type="predicted"/>
<name>A0A5B7FAK0_PORTR</name>
<dbReference type="AlphaFoldDB" id="A0A5B7FAK0"/>
<evidence type="ECO:0000313" key="1">
    <source>
        <dbReference type="EMBL" id="MPC42133.1"/>
    </source>
</evidence>
<accession>A0A5B7FAK0</accession>
<keyword evidence="2" id="KW-1185">Reference proteome</keyword>
<sequence length="64" mass="7131">MQRSGEPYSTSNLAYSAVKYYIPSSSANTEEGGVEGGHHRTPNIDARERMCIKKSCYERVFAAK</sequence>
<gene>
    <name evidence="1" type="ORF">E2C01_035747</name>
</gene>
<organism evidence="1 2">
    <name type="scientific">Portunus trituberculatus</name>
    <name type="common">Swimming crab</name>
    <name type="synonym">Neptunus trituberculatus</name>
    <dbReference type="NCBI Taxonomy" id="210409"/>
    <lineage>
        <taxon>Eukaryota</taxon>
        <taxon>Metazoa</taxon>
        <taxon>Ecdysozoa</taxon>
        <taxon>Arthropoda</taxon>
        <taxon>Crustacea</taxon>
        <taxon>Multicrustacea</taxon>
        <taxon>Malacostraca</taxon>
        <taxon>Eumalacostraca</taxon>
        <taxon>Eucarida</taxon>
        <taxon>Decapoda</taxon>
        <taxon>Pleocyemata</taxon>
        <taxon>Brachyura</taxon>
        <taxon>Eubrachyura</taxon>
        <taxon>Portunoidea</taxon>
        <taxon>Portunidae</taxon>
        <taxon>Portuninae</taxon>
        <taxon>Portunus</taxon>
    </lineage>
</organism>